<keyword evidence="2" id="KW-0238">DNA-binding</keyword>
<reference evidence="5 6" key="1">
    <citation type="submission" date="2020-03" db="EMBL/GenBank/DDBJ databases">
        <title>Bacterial isolates of synthetic phycosphere.</title>
        <authorList>
            <person name="Fu H."/>
            <person name="Moran M.A."/>
        </authorList>
    </citation>
    <scope>NUCLEOTIDE SEQUENCE [LARGE SCALE GENOMIC DNA]</scope>
    <source>
        <strain evidence="5 6">HF1</strain>
    </source>
</reference>
<sequence length="128" mass="14301">MEGTVKDIGHCPTQCSKINGLLSRVGDRWSILVIISLASRDVMRFNELKRHLGITQRMLSRTLRELERDGLVLRTAYATVPPTVEYRLTDLGRSFGRAAEVMGEWAVENVAAVDQARAAFDAKEVEKA</sequence>
<keyword evidence="6" id="KW-1185">Reference proteome</keyword>
<dbReference type="InterPro" id="IPR002577">
    <property type="entry name" value="HTH_HxlR"/>
</dbReference>
<feature type="domain" description="HTH hxlR-type" evidence="4">
    <location>
        <begin position="11"/>
        <end position="114"/>
    </location>
</feature>
<dbReference type="PANTHER" id="PTHR33204:SF39">
    <property type="entry name" value="TRANSCRIPTIONAL REGULATORY PROTEIN"/>
    <property type="match status" value="1"/>
</dbReference>
<dbReference type="PROSITE" id="PS51118">
    <property type="entry name" value="HTH_HXLR"/>
    <property type="match status" value="1"/>
</dbReference>
<accession>A0ABX0VVL5</accession>
<evidence type="ECO:0000256" key="1">
    <source>
        <dbReference type="ARBA" id="ARBA00023015"/>
    </source>
</evidence>
<gene>
    <name evidence="5" type="ORF">HCZ30_05455</name>
</gene>
<comment type="caution">
    <text evidence="5">The sequence shown here is derived from an EMBL/GenBank/DDBJ whole genome shotgun (WGS) entry which is preliminary data.</text>
</comment>
<evidence type="ECO:0000256" key="2">
    <source>
        <dbReference type="ARBA" id="ARBA00023125"/>
    </source>
</evidence>
<evidence type="ECO:0000313" key="5">
    <source>
        <dbReference type="EMBL" id="NIY71880.1"/>
    </source>
</evidence>
<dbReference type="InterPro" id="IPR036388">
    <property type="entry name" value="WH-like_DNA-bd_sf"/>
</dbReference>
<dbReference type="Pfam" id="PF01638">
    <property type="entry name" value="HxlR"/>
    <property type="match status" value="1"/>
</dbReference>
<organism evidence="5 6">
    <name type="scientific">Marivivens donghaensis</name>
    <dbReference type="NCBI Taxonomy" id="1699413"/>
    <lineage>
        <taxon>Bacteria</taxon>
        <taxon>Pseudomonadati</taxon>
        <taxon>Pseudomonadota</taxon>
        <taxon>Alphaproteobacteria</taxon>
        <taxon>Rhodobacterales</taxon>
        <taxon>Paracoccaceae</taxon>
        <taxon>Marivivens group</taxon>
        <taxon>Marivivens</taxon>
    </lineage>
</organism>
<dbReference type="EMBL" id="JAATOP010000003">
    <property type="protein sequence ID" value="NIY71880.1"/>
    <property type="molecule type" value="Genomic_DNA"/>
</dbReference>
<evidence type="ECO:0000256" key="3">
    <source>
        <dbReference type="ARBA" id="ARBA00023163"/>
    </source>
</evidence>
<dbReference type="InterPro" id="IPR036390">
    <property type="entry name" value="WH_DNA-bd_sf"/>
</dbReference>
<protein>
    <submittedName>
        <fullName evidence="5">Helix-turn-helix transcriptional regulator</fullName>
    </submittedName>
</protein>
<dbReference type="Proteomes" id="UP000709466">
    <property type="component" value="Unassembled WGS sequence"/>
</dbReference>
<evidence type="ECO:0000259" key="4">
    <source>
        <dbReference type="PROSITE" id="PS51118"/>
    </source>
</evidence>
<dbReference type="SUPFAM" id="SSF46785">
    <property type="entry name" value="Winged helix' DNA-binding domain"/>
    <property type="match status" value="1"/>
</dbReference>
<dbReference type="PANTHER" id="PTHR33204">
    <property type="entry name" value="TRANSCRIPTIONAL REGULATOR, MARR FAMILY"/>
    <property type="match status" value="1"/>
</dbReference>
<name>A0ABX0VVL5_9RHOB</name>
<keyword evidence="3" id="KW-0804">Transcription</keyword>
<evidence type="ECO:0000313" key="6">
    <source>
        <dbReference type="Proteomes" id="UP000709466"/>
    </source>
</evidence>
<dbReference type="Gene3D" id="1.10.10.10">
    <property type="entry name" value="Winged helix-like DNA-binding domain superfamily/Winged helix DNA-binding domain"/>
    <property type="match status" value="1"/>
</dbReference>
<proteinExistence type="predicted"/>
<keyword evidence="1" id="KW-0805">Transcription regulation</keyword>